<evidence type="ECO:0000259" key="7">
    <source>
        <dbReference type="Pfam" id="PF02687"/>
    </source>
</evidence>
<keyword evidence="9" id="KW-1185">Reference proteome</keyword>
<dbReference type="EMBL" id="CAWVOH010000001">
    <property type="protein sequence ID" value="CAK8053925.1"/>
    <property type="molecule type" value="Genomic_DNA"/>
</dbReference>
<evidence type="ECO:0000256" key="1">
    <source>
        <dbReference type="ARBA" id="ARBA00004651"/>
    </source>
</evidence>
<feature type="transmembrane region" description="Helical" evidence="6">
    <location>
        <begin position="688"/>
        <end position="707"/>
    </location>
</feature>
<feature type="transmembrane region" description="Helical" evidence="6">
    <location>
        <begin position="302"/>
        <end position="328"/>
    </location>
</feature>
<evidence type="ECO:0000313" key="8">
    <source>
        <dbReference type="EMBL" id="CAK8053925.1"/>
    </source>
</evidence>
<name>A0ABP0EQE1_9LACO</name>
<feature type="transmembrane region" description="Helical" evidence="6">
    <location>
        <begin position="348"/>
        <end position="370"/>
    </location>
</feature>
<organism evidence="8 9">
    <name type="scientific">Eupransor demetentiae</name>
    <dbReference type="NCBI Taxonomy" id="3109584"/>
    <lineage>
        <taxon>Bacteria</taxon>
        <taxon>Bacillati</taxon>
        <taxon>Bacillota</taxon>
        <taxon>Bacilli</taxon>
        <taxon>Lactobacillales</taxon>
        <taxon>Lactobacillaceae</taxon>
        <taxon>Eupransor</taxon>
    </lineage>
</organism>
<gene>
    <name evidence="8" type="ORF">R54876_GBNLAHCA_00484</name>
</gene>
<comment type="subcellular location">
    <subcellularLocation>
        <location evidence="1">Cell membrane</location>
        <topology evidence="1">Multi-pass membrane protein</topology>
    </subcellularLocation>
</comment>
<dbReference type="InterPro" id="IPR038766">
    <property type="entry name" value="Membrane_comp_ABC_pdt"/>
</dbReference>
<accession>A0ABP0EQE1</accession>
<keyword evidence="3 6" id="KW-0812">Transmembrane</keyword>
<feature type="transmembrane region" description="Helical" evidence="6">
    <location>
        <begin position="20"/>
        <end position="40"/>
    </location>
</feature>
<keyword evidence="4 6" id="KW-1133">Transmembrane helix</keyword>
<evidence type="ECO:0000256" key="3">
    <source>
        <dbReference type="ARBA" id="ARBA00022692"/>
    </source>
</evidence>
<dbReference type="InterPro" id="IPR003838">
    <property type="entry name" value="ABC3_permease_C"/>
</dbReference>
<evidence type="ECO:0000256" key="6">
    <source>
        <dbReference type="SAM" id="Phobius"/>
    </source>
</evidence>
<dbReference type="Proteomes" id="UP001314241">
    <property type="component" value="Unassembled WGS sequence"/>
</dbReference>
<evidence type="ECO:0000256" key="2">
    <source>
        <dbReference type="ARBA" id="ARBA00022475"/>
    </source>
</evidence>
<evidence type="ECO:0000313" key="9">
    <source>
        <dbReference type="Proteomes" id="UP001314241"/>
    </source>
</evidence>
<feature type="transmembrane region" description="Helical" evidence="6">
    <location>
        <begin position="257"/>
        <end position="277"/>
    </location>
</feature>
<protein>
    <submittedName>
        <fullName evidence="8">Permease component (SalY)</fullName>
    </submittedName>
</protein>
<sequence length="765" mass="86010">MKYLLKKLVRTVTKNWTQFFSVFLMAMLSVLFYTALEGVWNGLHVNISNYAQRSNLADSELVTTGLSNQQIEEIANVKGVKNLSARTKVNGNLLLDGKQKNIEINTFGNQKVSKVLETNGNLPSSKLGYIYLNDKFIQENNLKKGDKIDVSVNGRNATLKIAGEIESPDRMYYTGTSDYIAPESENYGYVFTDSQTLLKYFAIPDINNVVDFTIKEGGYSKKQIRNIVQSKYITIQNRDSNVGVSTAFDRVNQIRNLSILFSVIFILLAILAMYTTIKKVVNQQQNDIATLTSLGMKQSSIAFYYSLYGLLVGISGASLGLVLSPLLAKFIMNTQQQMFSLPSWNISFTPISLLVALFVVLICTSSAYFATNKTKRSTPATLFKSGNSEKMNQHVLLEKFHSLWLRIPYGNKWSIRDNFGNKIQMSMGLLGIIGGLALIMTGFGTKDSMQNQVNTTYGREYTYSNKINLDSVVSEQKVTDLVRYLNAGTIETVYGQIDKHNFEKPIVIFDDNSQKYLKMRMSNNKTISGNGVYISEGIAKEFKLEKGQKITISPSLANNSEKFVISGILKTNSPQSIYISKTVWQKHGFKYKATSILTRKSKETINQKFDGDHLKIVNIGQQRKNANEMITNLNSIFQLIQIFGILLTIVILYNIGSLSFAERTRSYATLEILGFSVRNIRKLTIEENLTITIIGWIIGVPFGYWFLSKYITTFNSAEVIYYPSISIISFILSSIIVVLASTSTIFMFGKRLRNLDMIAATKGIE</sequence>
<proteinExistence type="predicted"/>
<feature type="transmembrane region" description="Helical" evidence="6">
    <location>
        <begin position="636"/>
        <end position="655"/>
    </location>
</feature>
<dbReference type="PANTHER" id="PTHR30287:SF1">
    <property type="entry name" value="INNER MEMBRANE PROTEIN"/>
    <property type="match status" value="1"/>
</dbReference>
<comment type="caution">
    <text evidence="8">The sequence shown here is derived from an EMBL/GenBank/DDBJ whole genome shotgun (WGS) entry which is preliminary data.</text>
</comment>
<dbReference type="RefSeq" id="WP_349641472.1">
    <property type="nucleotide sequence ID" value="NZ_CAWVOH010000001.1"/>
</dbReference>
<keyword evidence="2" id="KW-1003">Cell membrane</keyword>
<feature type="transmembrane region" description="Helical" evidence="6">
    <location>
        <begin position="719"/>
        <end position="748"/>
    </location>
</feature>
<feature type="domain" description="ABC3 transporter permease C-terminal" evidence="7">
    <location>
        <begin position="642"/>
        <end position="748"/>
    </location>
</feature>
<dbReference type="PANTHER" id="PTHR30287">
    <property type="entry name" value="MEMBRANE COMPONENT OF PREDICTED ABC SUPERFAMILY METABOLITE UPTAKE TRANSPORTER"/>
    <property type="match status" value="1"/>
</dbReference>
<keyword evidence="5 6" id="KW-0472">Membrane</keyword>
<evidence type="ECO:0000256" key="4">
    <source>
        <dbReference type="ARBA" id="ARBA00022989"/>
    </source>
</evidence>
<feature type="domain" description="ABC3 transporter permease C-terminal" evidence="7">
    <location>
        <begin position="259"/>
        <end position="372"/>
    </location>
</feature>
<feature type="transmembrane region" description="Helical" evidence="6">
    <location>
        <begin position="425"/>
        <end position="444"/>
    </location>
</feature>
<evidence type="ECO:0000256" key="5">
    <source>
        <dbReference type="ARBA" id="ARBA00023136"/>
    </source>
</evidence>
<dbReference type="Pfam" id="PF02687">
    <property type="entry name" value="FtsX"/>
    <property type="match status" value="2"/>
</dbReference>
<reference evidence="8 9" key="1">
    <citation type="submission" date="2024-01" db="EMBL/GenBank/DDBJ databases">
        <authorList>
            <person name="Botero Cardona J."/>
        </authorList>
    </citation>
    <scope>NUCLEOTIDE SEQUENCE [LARGE SCALE GENOMIC DNA]</scope>
    <source>
        <strain evidence="8 9">LMG 33000</strain>
    </source>
</reference>